<dbReference type="EMBL" id="BLLF01000093">
    <property type="protein sequence ID" value="GFH07419.1"/>
    <property type="molecule type" value="Genomic_DNA"/>
</dbReference>
<keyword evidence="2" id="KW-1185">Reference proteome</keyword>
<gene>
    <name evidence="1" type="ORF">HaLaN_02214</name>
</gene>
<comment type="caution">
    <text evidence="1">The sequence shown here is derived from an EMBL/GenBank/DDBJ whole genome shotgun (WGS) entry which is preliminary data.</text>
</comment>
<name>A0A699YMV7_HAELA</name>
<proteinExistence type="predicted"/>
<organism evidence="1 2">
    <name type="scientific">Haematococcus lacustris</name>
    <name type="common">Green alga</name>
    <name type="synonym">Haematococcus pluvialis</name>
    <dbReference type="NCBI Taxonomy" id="44745"/>
    <lineage>
        <taxon>Eukaryota</taxon>
        <taxon>Viridiplantae</taxon>
        <taxon>Chlorophyta</taxon>
        <taxon>core chlorophytes</taxon>
        <taxon>Chlorophyceae</taxon>
        <taxon>CS clade</taxon>
        <taxon>Chlamydomonadales</taxon>
        <taxon>Haematococcaceae</taxon>
        <taxon>Haematococcus</taxon>
    </lineage>
</organism>
<reference evidence="1 2" key="1">
    <citation type="submission" date="2020-02" db="EMBL/GenBank/DDBJ databases">
        <title>Draft genome sequence of Haematococcus lacustris strain NIES-144.</title>
        <authorList>
            <person name="Morimoto D."/>
            <person name="Nakagawa S."/>
            <person name="Yoshida T."/>
            <person name="Sawayama S."/>
        </authorList>
    </citation>
    <scope>NUCLEOTIDE SEQUENCE [LARGE SCALE GENOMIC DNA]</scope>
    <source>
        <strain evidence="1 2">NIES-144</strain>
    </source>
</reference>
<sequence length="125" mass="13789">MCNVCAHSQGAMQNPYVNSAPIRTSAFDPKQCGIPGHGSNTWELAGYNFTDVQVCCLIWMHIETSYHGRCGWCTKDATRFGNTLGSTSTLTRAYMGVDHSGSLRTPWAARHCFYGFAFLSTSHND</sequence>
<evidence type="ECO:0000313" key="2">
    <source>
        <dbReference type="Proteomes" id="UP000485058"/>
    </source>
</evidence>
<dbReference type="AlphaFoldDB" id="A0A699YMV7"/>
<evidence type="ECO:0000313" key="1">
    <source>
        <dbReference type="EMBL" id="GFH07419.1"/>
    </source>
</evidence>
<dbReference type="Proteomes" id="UP000485058">
    <property type="component" value="Unassembled WGS sequence"/>
</dbReference>
<protein>
    <submittedName>
        <fullName evidence="1">Uncharacterized protein</fullName>
    </submittedName>
</protein>
<accession>A0A699YMV7</accession>